<protein>
    <submittedName>
        <fullName evidence="1">Uncharacterized protein</fullName>
    </submittedName>
</protein>
<evidence type="ECO:0000313" key="2">
    <source>
        <dbReference type="Proteomes" id="UP000265520"/>
    </source>
</evidence>
<dbReference type="EMBL" id="LXQA010556654">
    <property type="protein sequence ID" value="MCI59071.1"/>
    <property type="molecule type" value="Genomic_DNA"/>
</dbReference>
<accession>A0A392TD54</accession>
<sequence length="48" mass="5240">MNSLNASENAITMQVDMQVDNIPPLPPLKRCSPSLVQTIVGLNVIMFV</sequence>
<organism evidence="1 2">
    <name type="scientific">Trifolium medium</name>
    <dbReference type="NCBI Taxonomy" id="97028"/>
    <lineage>
        <taxon>Eukaryota</taxon>
        <taxon>Viridiplantae</taxon>
        <taxon>Streptophyta</taxon>
        <taxon>Embryophyta</taxon>
        <taxon>Tracheophyta</taxon>
        <taxon>Spermatophyta</taxon>
        <taxon>Magnoliopsida</taxon>
        <taxon>eudicotyledons</taxon>
        <taxon>Gunneridae</taxon>
        <taxon>Pentapetalae</taxon>
        <taxon>rosids</taxon>
        <taxon>fabids</taxon>
        <taxon>Fabales</taxon>
        <taxon>Fabaceae</taxon>
        <taxon>Papilionoideae</taxon>
        <taxon>50 kb inversion clade</taxon>
        <taxon>NPAAA clade</taxon>
        <taxon>Hologalegina</taxon>
        <taxon>IRL clade</taxon>
        <taxon>Trifolieae</taxon>
        <taxon>Trifolium</taxon>
    </lineage>
</organism>
<evidence type="ECO:0000313" key="1">
    <source>
        <dbReference type="EMBL" id="MCI59071.1"/>
    </source>
</evidence>
<comment type="caution">
    <text evidence="1">The sequence shown here is derived from an EMBL/GenBank/DDBJ whole genome shotgun (WGS) entry which is preliminary data.</text>
</comment>
<feature type="non-terminal residue" evidence="1">
    <location>
        <position position="48"/>
    </location>
</feature>
<name>A0A392TD54_9FABA</name>
<dbReference type="Proteomes" id="UP000265520">
    <property type="component" value="Unassembled WGS sequence"/>
</dbReference>
<reference evidence="1 2" key="1">
    <citation type="journal article" date="2018" name="Front. Plant Sci.">
        <title>Red Clover (Trifolium pratense) and Zigzag Clover (T. medium) - A Picture of Genomic Similarities and Differences.</title>
        <authorList>
            <person name="Dluhosova J."/>
            <person name="Istvanek J."/>
            <person name="Nedelnik J."/>
            <person name="Repkova J."/>
        </authorList>
    </citation>
    <scope>NUCLEOTIDE SEQUENCE [LARGE SCALE GENOMIC DNA]</scope>
    <source>
        <strain evidence="2">cv. 10/8</strain>
        <tissue evidence="1">Leaf</tissue>
    </source>
</reference>
<keyword evidence="2" id="KW-1185">Reference proteome</keyword>
<dbReference type="AlphaFoldDB" id="A0A392TD54"/>
<proteinExistence type="predicted"/>